<reference evidence="3" key="1">
    <citation type="submission" date="2020-01" db="EMBL/GenBank/DDBJ databases">
        <authorList>
            <consortium name="DOE Joint Genome Institute"/>
            <person name="Haridas S."/>
            <person name="Albert R."/>
            <person name="Binder M."/>
            <person name="Bloem J."/>
            <person name="Labutti K."/>
            <person name="Salamov A."/>
            <person name="Andreopoulos B."/>
            <person name="Baker S.E."/>
            <person name="Barry K."/>
            <person name="Bills G."/>
            <person name="Bluhm B.H."/>
            <person name="Cannon C."/>
            <person name="Castanera R."/>
            <person name="Culley D.E."/>
            <person name="Daum C."/>
            <person name="Ezra D."/>
            <person name="Gonzalez J.B."/>
            <person name="Henrissat B."/>
            <person name="Kuo A."/>
            <person name="Liang C."/>
            <person name="Lipzen A."/>
            <person name="Lutzoni F."/>
            <person name="Magnuson J."/>
            <person name="Mondo S."/>
            <person name="Nolan M."/>
            <person name="Ohm R."/>
            <person name="Pangilinan J."/>
            <person name="Park H.-J."/>
            <person name="Ramirez L."/>
            <person name="Alfaro M."/>
            <person name="Sun H."/>
            <person name="Tritt A."/>
            <person name="Yoshinaga Y."/>
            <person name="Zwiers L.-H."/>
            <person name="Turgeon B.G."/>
            <person name="Goodwin S.B."/>
            <person name="Spatafora J.W."/>
            <person name="Crous P.W."/>
            <person name="Grigoriev I.V."/>
        </authorList>
    </citation>
    <scope>NUCLEOTIDE SEQUENCE</scope>
    <source>
        <strain evidence="3">P77</strain>
    </source>
</reference>
<protein>
    <submittedName>
        <fullName evidence="3">Uncharacterized protein</fullName>
    </submittedName>
</protein>
<feature type="transmembrane region" description="Helical" evidence="2">
    <location>
        <begin position="322"/>
        <end position="343"/>
    </location>
</feature>
<feature type="compositionally biased region" description="Low complexity" evidence="1">
    <location>
        <begin position="53"/>
        <end position="63"/>
    </location>
</feature>
<sequence>MSDNGSGASPVPPPTSRSDHGSGSGTSSVPAPTSMSTSGTSPAPPPTSRSDHGNGNSNSNGNGTSPFPPRTSRSDHGSGTSPFLRPDAASQASTLHSTSAHGHGRSHSHRRVPSPAPPPTASSAPPPTASSMPTRKSHSQSISSTPRTLASSHQSISASADNRERQRAVRSLPPWVQSAADADDDDDADATSFLLPRTPNTVRHANHNFCPTPKSNVPGRKFDHAREGAPVTLSTPVVDSAPKWKQFTQASDTTRPVSSRGHIVDDDWLKENLPDLEQKWEPIDQANDDDKIQGFWLFTPAKRRRKLLRFHKTIMNHPMVPALIRTIVIIFSILALSLASSIYRHSLNNGCTNNSSTWMAIIVDIVAVLYTVYITYDEYTSKPLGLRSHNAKMSLIFLDLAFIVFESANLSLAFQALTDDKWACVTSQYTSCPYTRSICQRQKGLTATLFIALIAWIATFAISTLRLIHRVAR</sequence>
<evidence type="ECO:0000256" key="1">
    <source>
        <dbReference type="SAM" id="MobiDB-lite"/>
    </source>
</evidence>
<dbReference type="GO" id="GO:0000324">
    <property type="term" value="C:fungal-type vacuole"/>
    <property type="evidence" value="ECO:0007669"/>
    <property type="project" value="TreeGrafter"/>
</dbReference>
<feature type="compositionally biased region" description="Pro residues" evidence="1">
    <location>
        <begin position="114"/>
        <end position="128"/>
    </location>
</feature>
<feature type="region of interest" description="Disordered" evidence="1">
    <location>
        <begin position="1"/>
        <end position="193"/>
    </location>
</feature>
<feature type="transmembrane region" description="Helical" evidence="2">
    <location>
        <begin position="445"/>
        <end position="468"/>
    </location>
</feature>
<feature type="transmembrane region" description="Helical" evidence="2">
    <location>
        <begin position="396"/>
        <end position="417"/>
    </location>
</feature>
<dbReference type="OrthoDB" id="2589563at2759"/>
<dbReference type="PANTHER" id="PTHR36819:SF1">
    <property type="entry name" value="REGULATOR OF PHOSPHOLIPASE D SRF1"/>
    <property type="match status" value="1"/>
</dbReference>
<feature type="compositionally biased region" description="Basic residues" evidence="1">
    <location>
        <begin position="102"/>
        <end position="112"/>
    </location>
</feature>
<gene>
    <name evidence="3" type="ORF">BDW02DRAFT_261345</name>
</gene>
<keyword evidence="4" id="KW-1185">Reference proteome</keyword>
<feature type="compositionally biased region" description="Polar residues" evidence="1">
    <location>
        <begin position="139"/>
        <end position="160"/>
    </location>
</feature>
<keyword evidence="2" id="KW-1133">Transmembrane helix</keyword>
<dbReference type="AlphaFoldDB" id="A0A6A5KFN5"/>
<evidence type="ECO:0000256" key="2">
    <source>
        <dbReference type="SAM" id="Phobius"/>
    </source>
</evidence>
<dbReference type="PANTHER" id="PTHR36819">
    <property type="entry name" value="REGULATOR OF PHOSPHOLIPASE D SRF1"/>
    <property type="match status" value="1"/>
</dbReference>
<dbReference type="GO" id="GO:0071944">
    <property type="term" value="C:cell periphery"/>
    <property type="evidence" value="ECO:0007669"/>
    <property type="project" value="TreeGrafter"/>
</dbReference>
<organism evidence="3 4">
    <name type="scientific">Decorospora gaudefroyi</name>
    <dbReference type="NCBI Taxonomy" id="184978"/>
    <lineage>
        <taxon>Eukaryota</taxon>
        <taxon>Fungi</taxon>
        <taxon>Dikarya</taxon>
        <taxon>Ascomycota</taxon>
        <taxon>Pezizomycotina</taxon>
        <taxon>Dothideomycetes</taxon>
        <taxon>Pleosporomycetidae</taxon>
        <taxon>Pleosporales</taxon>
        <taxon>Pleosporineae</taxon>
        <taxon>Pleosporaceae</taxon>
        <taxon>Decorospora</taxon>
    </lineage>
</organism>
<dbReference type="Proteomes" id="UP000800040">
    <property type="component" value="Unassembled WGS sequence"/>
</dbReference>
<evidence type="ECO:0000313" key="4">
    <source>
        <dbReference type="Proteomes" id="UP000800040"/>
    </source>
</evidence>
<dbReference type="EMBL" id="ML975280">
    <property type="protein sequence ID" value="KAF1835898.1"/>
    <property type="molecule type" value="Genomic_DNA"/>
</dbReference>
<keyword evidence="2" id="KW-0812">Transmembrane</keyword>
<feature type="transmembrane region" description="Helical" evidence="2">
    <location>
        <begin position="355"/>
        <end position="376"/>
    </location>
</feature>
<keyword evidence="2" id="KW-0472">Membrane</keyword>
<feature type="compositionally biased region" description="Low complexity" evidence="1">
    <location>
        <begin position="30"/>
        <end position="41"/>
    </location>
</feature>
<dbReference type="InterPro" id="IPR037737">
    <property type="entry name" value="Srf1"/>
</dbReference>
<accession>A0A6A5KFN5</accession>
<name>A0A6A5KFN5_9PLEO</name>
<evidence type="ECO:0000313" key="3">
    <source>
        <dbReference type="EMBL" id="KAF1835898.1"/>
    </source>
</evidence>
<proteinExistence type="predicted"/>